<name>A0AAU9L3R5_9STRA</name>
<gene>
    <name evidence="1" type="ORF">PBS003_LOCUS7829</name>
</gene>
<reference evidence="1" key="1">
    <citation type="submission" date="2021-11" db="EMBL/GenBank/DDBJ databases">
        <authorList>
            <person name="Islam A."/>
            <person name="Islam S."/>
            <person name="Flora M.S."/>
            <person name="Rahman M."/>
            <person name="Ziaur R.M."/>
            <person name="Epstein J.H."/>
            <person name="Hassan M."/>
            <person name="Klassen M."/>
            <person name="Woodard K."/>
            <person name="Webb A."/>
            <person name="Webby R.J."/>
            <person name="El Zowalaty M.E."/>
        </authorList>
    </citation>
    <scope>NUCLEOTIDE SEQUENCE</scope>
    <source>
        <strain evidence="1">Pbs3</strain>
    </source>
</reference>
<evidence type="ECO:0000313" key="2">
    <source>
        <dbReference type="Proteomes" id="UP001160483"/>
    </source>
</evidence>
<protein>
    <submittedName>
        <fullName evidence="1">Uncharacterized protein</fullName>
    </submittedName>
</protein>
<proteinExistence type="predicted"/>
<evidence type="ECO:0000313" key="1">
    <source>
        <dbReference type="EMBL" id="CAH0481222.1"/>
    </source>
</evidence>
<dbReference type="EMBL" id="CAKKTJ010000327">
    <property type="protein sequence ID" value="CAH0481222.1"/>
    <property type="molecule type" value="Genomic_DNA"/>
</dbReference>
<dbReference type="Proteomes" id="UP001160483">
    <property type="component" value="Unassembled WGS sequence"/>
</dbReference>
<accession>A0AAU9L3R5</accession>
<sequence>MILPETFRLVGGTELRNAPKGLSSRTYFGARQPGYGQSAANVEMAQVSHPDLPKHYVQLPAQYPALQKHHAPALGTQSVRALDARQIDLNICPFDGKELYQGLGQCLYRGDIFSCNRSCSHSVRSLPWIDGVWGDKFEHRLAGMAERY</sequence>
<dbReference type="AlphaFoldDB" id="A0AAU9L3R5"/>
<organism evidence="1 2">
    <name type="scientific">Peronospora belbahrii</name>
    <dbReference type="NCBI Taxonomy" id="622444"/>
    <lineage>
        <taxon>Eukaryota</taxon>
        <taxon>Sar</taxon>
        <taxon>Stramenopiles</taxon>
        <taxon>Oomycota</taxon>
        <taxon>Peronosporomycetes</taxon>
        <taxon>Peronosporales</taxon>
        <taxon>Peronosporaceae</taxon>
        <taxon>Peronospora</taxon>
    </lineage>
</organism>
<comment type="caution">
    <text evidence="1">The sequence shown here is derived from an EMBL/GenBank/DDBJ whole genome shotgun (WGS) entry which is preliminary data.</text>
</comment>